<proteinExistence type="predicted"/>
<dbReference type="InterPro" id="IPR002110">
    <property type="entry name" value="Ankyrin_rpt"/>
</dbReference>
<dbReference type="SUPFAM" id="SSF48452">
    <property type="entry name" value="TPR-like"/>
    <property type="match status" value="1"/>
</dbReference>
<feature type="repeat" description="ANK" evidence="1">
    <location>
        <begin position="86"/>
        <end position="118"/>
    </location>
</feature>
<keyword evidence="2" id="KW-0802">TPR repeat</keyword>
<dbReference type="InterPro" id="IPR036770">
    <property type="entry name" value="Ankyrin_rpt-contain_sf"/>
</dbReference>
<dbReference type="SMART" id="SM00248">
    <property type="entry name" value="ANK"/>
    <property type="match status" value="6"/>
</dbReference>
<feature type="repeat" description="ANK" evidence="1">
    <location>
        <begin position="53"/>
        <end position="85"/>
    </location>
</feature>
<evidence type="ECO:0000256" key="2">
    <source>
        <dbReference type="PROSITE-ProRule" id="PRU00339"/>
    </source>
</evidence>
<dbReference type="EMBL" id="BPVZ01000001">
    <property type="protein sequence ID" value="GKU86370.1"/>
    <property type="molecule type" value="Genomic_DNA"/>
</dbReference>
<feature type="repeat" description="ANK" evidence="1">
    <location>
        <begin position="118"/>
        <end position="150"/>
    </location>
</feature>
<dbReference type="InterPro" id="IPR051616">
    <property type="entry name" value="Cul2-RING_E3_ligase_SR"/>
</dbReference>
<comment type="caution">
    <text evidence="4">The sequence shown here is derived from an EMBL/GenBank/DDBJ whole genome shotgun (WGS) entry which is preliminary data.</text>
</comment>
<feature type="chain" id="PRO_5043663486" evidence="3">
    <location>
        <begin position="20"/>
        <end position="407"/>
    </location>
</feature>
<keyword evidence="3" id="KW-0732">Signal</keyword>
<dbReference type="PANTHER" id="PTHR46224:SF67">
    <property type="entry name" value="HSP70-HSP90 ORGANIZING PROTEIN 3-LIKE"/>
    <property type="match status" value="1"/>
</dbReference>
<dbReference type="Pfam" id="PF12796">
    <property type="entry name" value="Ank_2"/>
    <property type="match status" value="2"/>
</dbReference>
<dbReference type="PROSITE" id="PS50088">
    <property type="entry name" value="ANK_REPEAT"/>
    <property type="match status" value="4"/>
</dbReference>
<feature type="signal peptide" evidence="3">
    <location>
        <begin position="1"/>
        <end position="19"/>
    </location>
</feature>
<keyword evidence="5" id="KW-1185">Reference proteome</keyword>
<organism evidence="4 5">
    <name type="scientific">Rubroshorea leprosula</name>
    <dbReference type="NCBI Taxonomy" id="152421"/>
    <lineage>
        <taxon>Eukaryota</taxon>
        <taxon>Viridiplantae</taxon>
        <taxon>Streptophyta</taxon>
        <taxon>Embryophyta</taxon>
        <taxon>Tracheophyta</taxon>
        <taxon>Spermatophyta</taxon>
        <taxon>Magnoliopsida</taxon>
        <taxon>eudicotyledons</taxon>
        <taxon>Gunneridae</taxon>
        <taxon>Pentapetalae</taxon>
        <taxon>rosids</taxon>
        <taxon>malvids</taxon>
        <taxon>Malvales</taxon>
        <taxon>Dipterocarpaceae</taxon>
        <taxon>Rubroshorea</taxon>
    </lineage>
</organism>
<dbReference type="PRINTS" id="PR01415">
    <property type="entry name" value="ANKYRIN"/>
</dbReference>
<dbReference type="SUPFAM" id="SSF48403">
    <property type="entry name" value="Ankyrin repeat"/>
    <property type="match status" value="1"/>
</dbReference>
<evidence type="ECO:0000313" key="4">
    <source>
        <dbReference type="EMBL" id="GKU86370.1"/>
    </source>
</evidence>
<dbReference type="AlphaFoldDB" id="A0AAV5HHR1"/>
<dbReference type="Gene3D" id="1.25.40.10">
    <property type="entry name" value="Tetratricopeptide repeat domain"/>
    <property type="match status" value="1"/>
</dbReference>
<reference evidence="4 5" key="1">
    <citation type="journal article" date="2021" name="Commun. Biol.">
        <title>The genome of Shorea leprosula (Dipterocarpaceae) highlights the ecological relevance of drought in aseasonal tropical rainforests.</title>
        <authorList>
            <person name="Ng K.K.S."/>
            <person name="Kobayashi M.J."/>
            <person name="Fawcett J.A."/>
            <person name="Hatakeyama M."/>
            <person name="Paape T."/>
            <person name="Ng C.H."/>
            <person name="Ang C.C."/>
            <person name="Tnah L.H."/>
            <person name="Lee C.T."/>
            <person name="Nishiyama T."/>
            <person name="Sese J."/>
            <person name="O'Brien M.J."/>
            <person name="Copetti D."/>
            <person name="Mohd Noor M.I."/>
            <person name="Ong R.C."/>
            <person name="Putra M."/>
            <person name="Sireger I.Z."/>
            <person name="Indrioko S."/>
            <person name="Kosugi Y."/>
            <person name="Izuno A."/>
            <person name="Isagi Y."/>
            <person name="Lee S.L."/>
            <person name="Shimizu K.K."/>
        </authorList>
    </citation>
    <scope>NUCLEOTIDE SEQUENCE [LARGE SCALE GENOMIC DNA]</scope>
    <source>
        <strain evidence="4">214</strain>
    </source>
</reference>
<gene>
    <name evidence="4" type="ORF">SLEP1_g906</name>
</gene>
<protein>
    <submittedName>
        <fullName evidence="4">Uncharacterized protein</fullName>
    </submittedName>
</protein>
<dbReference type="InterPro" id="IPR019734">
    <property type="entry name" value="TPR_rpt"/>
</dbReference>
<dbReference type="Proteomes" id="UP001054252">
    <property type="component" value="Unassembled WGS sequence"/>
</dbReference>
<dbReference type="PROSITE" id="PS50297">
    <property type="entry name" value="ANK_REP_REGION"/>
    <property type="match status" value="3"/>
</dbReference>
<name>A0AAV5HHR1_9ROSI</name>
<feature type="repeat" description="TPR" evidence="2">
    <location>
        <begin position="347"/>
        <end position="380"/>
    </location>
</feature>
<dbReference type="PANTHER" id="PTHR46224">
    <property type="entry name" value="ANKYRIN REPEAT FAMILY PROTEIN"/>
    <property type="match status" value="1"/>
</dbReference>
<evidence type="ECO:0000256" key="1">
    <source>
        <dbReference type="PROSITE-ProRule" id="PRU00023"/>
    </source>
</evidence>
<feature type="repeat" description="ANK" evidence="1">
    <location>
        <begin position="184"/>
        <end position="216"/>
    </location>
</feature>
<sequence length="407" mass="44134">MNVSVSFWFLGSLTSGTIATFISSDMSSDIRKTEIRYLVEKVKLDIDIKEKKYGLTPLHLATIENSFPVARYLVENGANVNTADRTGHTPLLFAAALGSKNLVQMLITKGADVKAESRFGTSLHAASADGRKDNVEVLLENHADPNVVSPEHCTPLMAAISAASVDCVKLLLEGEADANHTSLSGSTPLAVAAHEGSPGIIKCLLKHGANPDAIDCSGLKPIMTAAIMGNAEAVAALLPVTTRIQTVVDWSADGIMKHVSSEEGNKEIMSMLQEHFSLANSKGDEAFKRKDYLLANFWYIEAMRDRPSDCDLALLLSKKSFGWALLEEGFLALKDAEACAEIMPNWPVAHYRVGKACMLLEDFDKAEIAFLVALNLDKDNKELRRAHREAIAAGKRAIEAIFAALHM</sequence>
<evidence type="ECO:0000313" key="5">
    <source>
        <dbReference type="Proteomes" id="UP001054252"/>
    </source>
</evidence>
<keyword evidence="1" id="KW-0040">ANK repeat</keyword>
<dbReference type="Gene3D" id="1.25.40.20">
    <property type="entry name" value="Ankyrin repeat-containing domain"/>
    <property type="match status" value="2"/>
</dbReference>
<accession>A0AAV5HHR1</accession>
<evidence type="ECO:0000256" key="3">
    <source>
        <dbReference type="SAM" id="SignalP"/>
    </source>
</evidence>
<dbReference type="InterPro" id="IPR011990">
    <property type="entry name" value="TPR-like_helical_dom_sf"/>
</dbReference>
<dbReference type="PROSITE" id="PS50005">
    <property type="entry name" value="TPR"/>
    <property type="match status" value="1"/>
</dbReference>